<name>B8R955_9BACT</name>
<evidence type="ECO:0000256" key="1">
    <source>
        <dbReference type="SAM" id="SignalP"/>
    </source>
</evidence>
<dbReference type="GO" id="GO:0120147">
    <property type="term" value="F:formylglycine-generating oxidase activity"/>
    <property type="evidence" value="ECO:0007669"/>
    <property type="project" value="TreeGrafter"/>
</dbReference>
<dbReference type="AlphaFoldDB" id="B8R955"/>
<sequence>MIPLLKTFATGVGSALTAIALATAPFPDDMAPASQEPSETAFATDLVMIPAGTFLYRQAGEFTRGGRVVEAPIVTTAVGRLQMMKRQVTVAEYRRCVTDAACPDLADPRQAPERPVTRTSWRDAEAYAAWLSARTGAVWRLPTDEEWVHAAGSRFRDDAIPVAFSADPARRWLARYEKEANEEAATDRQPQPIGHFGANENSILDLAGNVWEWTASCYRRVDLDRGGDGVVNCGIRVIEGRHRGYVPDFIRDPRSGGCAVGKPPANLGFRLIREEGAWPSLRRLVPWLGN</sequence>
<dbReference type="InterPro" id="IPR051043">
    <property type="entry name" value="Sulfatase_Mod_Factor_Kinase"/>
</dbReference>
<evidence type="ECO:0000313" key="3">
    <source>
        <dbReference type="EMBL" id="ACF98211.1"/>
    </source>
</evidence>
<dbReference type="InterPro" id="IPR005532">
    <property type="entry name" value="SUMF_dom"/>
</dbReference>
<dbReference type="EMBL" id="EU910858">
    <property type="protein sequence ID" value="ACF98211.1"/>
    <property type="molecule type" value="Genomic_DNA"/>
</dbReference>
<dbReference type="Pfam" id="PF03781">
    <property type="entry name" value="FGE-sulfatase"/>
    <property type="match status" value="1"/>
</dbReference>
<keyword evidence="1" id="KW-0732">Signal</keyword>
<feature type="domain" description="Sulfatase-modifying factor enzyme-like" evidence="2">
    <location>
        <begin position="44"/>
        <end position="273"/>
    </location>
</feature>
<dbReference type="InterPro" id="IPR042095">
    <property type="entry name" value="SUMF_sf"/>
</dbReference>
<feature type="signal peptide" evidence="1">
    <location>
        <begin position="1"/>
        <end position="22"/>
    </location>
</feature>
<proteinExistence type="predicted"/>
<protein>
    <submittedName>
        <fullName evidence="3">Putative nitrate reductase NirV</fullName>
    </submittedName>
</protein>
<feature type="chain" id="PRO_5002879958" evidence="1">
    <location>
        <begin position="23"/>
        <end position="290"/>
    </location>
</feature>
<dbReference type="PANTHER" id="PTHR23150:SF19">
    <property type="entry name" value="FORMYLGLYCINE-GENERATING ENZYME"/>
    <property type="match status" value="1"/>
</dbReference>
<dbReference type="InterPro" id="IPR016187">
    <property type="entry name" value="CTDL_fold"/>
</dbReference>
<reference evidence="3" key="1">
    <citation type="journal article" date="2009" name="Appl. Environ. Microbiol.">
        <title>Characterization of denitrification gene clusters of soil bacteria via a metagenomic approach.</title>
        <authorList>
            <person name="Demaneche S."/>
            <person name="Philippot L."/>
            <person name="David M.M."/>
            <person name="Navarro E."/>
            <person name="Vogel T.M."/>
            <person name="Simonet P."/>
        </authorList>
    </citation>
    <scope>NUCLEOTIDE SEQUENCE</scope>
</reference>
<dbReference type="PANTHER" id="PTHR23150">
    <property type="entry name" value="SULFATASE MODIFYING FACTOR 1, 2"/>
    <property type="match status" value="1"/>
</dbReference>
<evidence type="ECO:0000259" key="2">
    <source>
        <dbReference type="Pfam" id="PF03781"/>
    </source>
</evidence>
<dbReference type="Gene3D" id="3.90.1580.10">
    <property type="entry name" value="paralog of FGE (formylglycine-generating enzyme)"/>
    <property type="match status" value="1"/>
</dbReference>
<accession>B8R955</accession>
<organism evidence="3">
    <name type="scientific">uncultured bacterium 1114</name>
    <dbReference type="NCBI Taxonomy" id="548901"/>
    <lineage>
        <taxon>Bacteria</taxon>
        <taxon>environmental samples</taxon>
    </lineage>
</organism>
<dbReference type="SUPFAM" id="SSF56436">
    <property type="entry name" value="C-type lectin-like"/>
    <property type="match status" value="1"/>
</dbReference>